<evidence type="ECO:0000313" key="10">
    <source>
        <dbReference type="EMBL" id="GAA6166729.1"/>
    </source>
</evidence>
<gene>
    <name evidence="5 10" type="primary">speE</name>
    <name evidence="10" type="ORF">NBRC116591_05390</name>
</gene>
<dbReference type="PANTHER" id="PTHR11558">
    <property type="entry name" value="SPERMIDINE/SPERMINE SYNTHASE"/>
    <property type="match status" value="1"/>
</dbReference>
<comment type="pathway">
    <text evidence="5">Amine and polyamine biosynthesis; spermidine biosynthesis; spermidine from putrescine: step 1/1.</text>
</comment>
<reference evidence="10 11" key="1">
    <citation type="submission" date="2024-04" db="EMBL/GenBank/DDBJ databases">
        <title>Draft genome sequence of Sessilibacter corallicola NBRC 116591.</title>
        <authorList>
            <person name="Miyakawa T."/>
            <person name="Kusuya Y."/>
            <person name="Miura T."/>
        </authorList>
    </citation>
    <scope>NUCLEOTIDE SEQUENCE [LARGE SCALE GENOMIC DNA]</scope>
    <source>
        <strain evidence="10 11">KU-00831-HH</strain>
    </source>
</reference>
<keyword evidence="3 5" id="KW-0745">Spermidine biosynthesis</keyword>
<comment type="similarity">
    <text evidence="1 5 7">Belongs to the spermidine/spermine synthase family.</text>
</comment>
<dbReference type="SUPFAM" id="SSF53335">
    <property type="entry name" value="S-adenosyl-L-methionine-dependent methyltransferases"/>
    <property type="match status" value="1"/>
</dbReference>
<dbReference type="PROSITE" id="PS51006">
    <property type="entry name" value="PABS_2"/>
    <property type="match status" value="1"/>
</dbReference>
<dbReference type="PROSITE" id="PS01330">
    <property type="entry name" value="PABS_1"/>
    <property type="match status" value="1"/>
</dbReference>
<dbReference type="RefSeq" id="WP_353301592.1">
    <property type="nucleotide sequence ID" value="NZ_BAABWN010000002.1"/>
</dbReference>
<comment type="subunit">
    <text evidence="5">Homodimer or homotetramer.</text>
</comment>
<name>A0ABQ0A4Z7_9GAMM</name>
<feature type="active site" description="Proton acceptor" evidence="5 6">
    <location>
        <position position="155"/>
    </location>
</feature>
<organism evidence="10 11">
    <name type="scientific">Sessilibacter corallicola</name>
    <dbReference type="NCBI Taxonomy" id="2904075"/>
    <lineage>
        <taxon>Bacteria</taxon>
        <taxon>Pseudomonadati</taxon>
        <taxon>Pseudomonadota</taxon>
        <taxon>Gammaproteobacteria</taxon>
        <taxon>Cellvibrionales</taxon>
        <taxon>Cellvibrionaceae</taxon>
        <taxon>Sessilibacter</taxon>
    </lineage>
</organism>
<protein>
    <recommendedName>
        <fullName evidence="5">Polyamine aminopropyltransferase</fullName>
    </recommendedName>
    <alternativeName>
        <fullName evidence="5">Putrescine aminopropyltransferase</fullName>
        <shortName evidence="5">PAPT</shortName>
    </alternativeName>
    <alternativeName>
        <fullName evidence="5">Spermidine synthase</fullName>
        <shortName evidence="5">SPDS</shortName>
        <shortName evidence="5">SPDSY</shortName>
        <ecNumber evidence="5">2.5.1.16</ecNumber>
    </alternativeName>
</protein>
<feature type="binding site" evidence="5">
    <location>
        <begin position="155"/>
        <end position="158"/>
    </location>
    <ligand>
        <name>spermidine</name>
        <dbReference type="ChEBI" id="CHEBI:57834"/>
    </ligand>
</feature>
<dbReference type="Pfam" id="PF01564">
    <property type="entry name" value="Spermine_synth"/>
    <property type="match status" value="1"/>
</dbReference>
<evidence type="ECO:0000256" key="6">
    <source>
        <dbReference type="PROSITE-ProRule" id="PRU00354"/>
    </source>
</evidence>
<evidence type="ECO:0000256" key="3">
    <source>
        <dbReference type="ARBA" id="ARBA00023066"/>
    </source>
</evidence>
<evidence type="ECO:0000256" key="4">
    <source>
        <dbReference type="ARBA" id="ARBA00023115"/>
    </source>
</evidence>
<evidence type="ECO:0000256" key="1">
    <source>
        <dbReference type="ARBA" id="ARBA00007867"/>
    </source>
</evidence>
<dbReference type="InterPro" id="IPR030374">
    <property type="entry name" value="PABS"/>
</dbReference>
<dbReference type="Gene3D" id="3.40.50.150">
    <property type="entry name" value="Vaccinia Virus protein VP39"/>
    <property type="match status" value="1"/>
</dbReference>
<feature type="binding site" evidence="5">
    <location>
        <position position="61"/>
    </location>
    <ligand>
        <name>spermidine</name>
        <dbReference type="ChEBI" id="CHEBI:57834"/>
    </ligand>
</feature>
<comment type="function">
    <text evidence="5">Catalyzes the irreversible transfer of a propylamine group from the amino donor S-adenosylmethioninamine (decarboxy-AdoMet) to putrescine (1,4-diaminobutane) to yield spermidine.</text>
</comment>
<feature type="binding site" evidence="5">
    <location>
        <begin position="137"/>
        <end position="138"/>
    </location>
    <ligand>
        <name>S-methyl-5'-thioadenosine</name>
        <dbReference type="ChEBI" id="CHEBI:17509"/>
    </ligand>
</feature>
<dbReference type="InterPro" id="IPR001045">
    <property type="entry name" value="Spermi_synthase"/>
</dbReference>
<dbReference type="CDD" id="cd02440">
    <property type="entry name" value="AdoMet_MTases"/>
    <property type="match status" value="1"/>
</dbReference>
<feature type="binding site" evidence="5">
    <location>
        <position position="162"/>
    </location>
    <ligand>
        <name>S-methyl-5'-thioadenosine</name>
        <dbReference type="ChEBI" id="CHEBI:17509"/>
    </ligand>
</feature>
<dbReference type="EC" id="2.5.1.16" evidence="5"/>
<evidence type="ECO:0000313" key="11">
    <source>
        <dbReference type="Proteomes" id="UP001465153"/>
    </source>
</evidence>
<dbReference type="InterPro" id="IPR029063">
    <property type="entry name" value="SAM-dependent_MTases_sf"/>
</dbReference>
<dbReference type="InterPro" id="IPR030373">
    <property type="entry name" value="PABS_CS"/>
</dbReference>
<proteinExistence type="inferred from homology"/>
<keyword evidence="4 5" id="KW-0620">Polyamine biosynthesis</keyword>
<feature type="binding site" evidence="5">
    <location>
        <position position="85"/>
    </location>
    <ligand>
        <name>spermidine</name>
        <dbReference type="ChEBI" id="CHEBI:57834"/>
    </ligand>
</feature>
<comment type="caution">
    <text evidence="10">The sequence shown here is derived from an EMBL/GenBank/DDBJ whole genome shotgun (WGS) entry which is preliminary data.</text>
</comment>
<dbReference type="EMBL" id="BAABWN010000002">
    <property type="protein sequence ID" value="GAA6166729.1"/>
    <property type="molecule type" value="Genomic_DNA"/>
</dbReference>
<dbReference type="NCBIfam" id="NF037959">
    <property type="entry name" value="MFS_SpdSyn"/>
    <property type="match status" value="1"/>
</dbReference>
<comment type="catalytic activity">
    <reaction evidence="5 8">
        <text>S-adenosyl 3-(methylsulfanyl)propylamine + putrescine = S-methyl-5'-thioadenosine + spermidine + H(+)</text>
        <dbReference type="Rhea" id="RHEA:12721"/>
        <dbReference type="ChEBI" id="CHEBI:15378"/>
        <dbReference type="ChEBI" id="CHEBI:17509"/>
        <dbReference type="ChEBI" id="CHEBI:57443"/>
        <dbReference type="ChEBI" id="CHEBI:57834"/>
        <dbReference type="ChEBI" id="CHEBI:326268"/>
        <dbReference type="EC" id="2.5.1.16"/>
    </reaction>
</comment>
<dbReference type="NCBIfam" id="NF002010">
    <property type="entry name" value="PRK00811.1"/>
    <property type="match status" value="1"/>
</dbReference>
<feature type="binding site" evidence="5">
    <location>
        <position position="105"/>
    </location>
    <ligand>
        <name>S-methyl-5'-thioadenosine</name>
        <dbReference type="ChEBI" id="CHEBI:17509"/>
    </ligand>
</feature>
<dbReference type="InterPro" id="IPR035246">
    <property type="entry name" value="Spermidine_synt_N"/>
</dbReference>
<keyword evidence="2 5" id="KW-0808">Transferase</keyword>
<keyword evidence="11" id="KW-1185">Reference proteome</keyword>
<dbReference type="InterPro" id="IPR037163">
    <property type="entry name" value="Spermidine_synt_N_sf"/>
</dbReference>
<dbReference type="PANTHER" id="PTHR11558:SF11">
    <property type="entry name" value="SPERMIDINE SYNTHASE"/>
    <property type="match status" value="1"/>
</dbReference>
<evidence type="ECO:0000259" key="9">
    <source>
        <dbReference type="PROSITE" id="PS51006"/>
    </source>
</evidence>
<evidence type="ECO:0000256" key="7">
    <source>
        <dbReference type="RuleBase" id="RU003836"/>
    </source>
</evidence>
<feature type="domain" description="PABS" evidence="9">
    <location>
        <begin position="6"/>
        <end position="235"/>
    </location>
</feature>
<dbReference type="NCBIfam" id="TIGR00417">
    <property type="entry name" value="speE"/>
    <property type="match status" value="1"/>
</dbReference>
<dbReference type="Gene3D" id="2.30.140.10">
    <property type="entry name" value="Spermidine synthase, tetramerisation domain"/>
    <property type="match status" value="1"/>
</dbReference>
<accession>A0ABQ0A4Z7</accession>
<dbReference type="HAMAP" id="MF_00198">
    <property type="entry name" value="Spermidine_synth"/>
    <property type="match status" value="1"/>
</dbReference>
<evidence type="ECO:0000256" key="8">
    <source>
        <dbReference type="RuleBase" id="RU003837"/>
    </source>
</evidence>
<dbReference type="Proteomes" id="UP001465153">
    <property type="component" value="Unassembled WGS sequence"/>
</dbReference>
<dbReference type="Pfam" id="PF17284">
    <property type="entry name" value="Spermine_synt_N"/>
    <property type="match status" value="1"/>
</dbReference>
<evidence type="ECO:0000256" key="5">
    <source>
        <dbReference type="HAMAP-Rule" id="MF_00198"/>
    </source>
</evidence>
<feature type="binding site" evidence="5">
    <location>
        <position position="30"/>
    </location>
    <ligand>
        <name>S-methyl-5'-thioadenosine</name>
        <dbReference type="ChEBI" id="CHEBI:17509"/>
    </ligand>
</feature>
<evidence type="ECO:0000256" key="2">
    <source>
        <dbReference type="ARBA" id="ARBA00022679"/>
    </source>
</evidence>
<sequence>MNRYSETLYDAWGQSFAVDKVLFETHTDHQHLVIFKNSHYGRVMALDGVIQTTEADEFIYHESLTHIPLLAHGDVKKVLIIGGGDGGILREVCKHKNVESITMVEIDNAVVEMSREHLPKHSNGAFDDSRFQLVIDDGANFVAETEQTFDVIISDSTDPIGPGEVLFTQDFYGNCKRCLNPGGVLVTQNGVPFMQADELISTHERQQVHFADNTFYTAAIPTYVGGVMAFSWASDNKDLRAQNLEIIKARFEQAELAVRFYTPELHLGAFALPGYIQEHLK</sequence>